<evidence type="ECO:0000313" key="2">
    <source>
        <dbReference type="WBParaSite" id="nRc.2.0.1.t29118-RA"/>
    </source>
</evidence>
<evidence type="ECO:0000313" key="1">
    <source>
        <dbReference type="Proteomes" id="UP000887565"/>
    </source>
</evidence>
<name>A0A915JSN1_ROMCU</name>
<accession>A0A915JSN1</accession>
<proteinExistence type="predicted"/>
<organism evidence="1 2">
    <name type="scientific">Romanomermis culicivorax</name>
    <name type="common">Nematode worm</name>
    <dbReference type="NCBI Taxonomy" id="13658"/>
    <lineage>
        <taxon>Eukaryota</taxon>
        <taxon>Metazoa</taxon>
        <taxon>Ecdysozoa</taxon>
        <taxon>Nematoda</taxon>
        <taxon>Enoplea</taxon>
        <taxon>Dorylaimia</taxon>
        <taxon>Mermithida</taxon>
        <taxon>Mermithoidea</taxon>
        <taxon>Mermithidae</taxon>
        <taxon>Romanomermis</taxon>
    </lineage>
</organism>
<dbReference type="WBParaSite" id="nRc.2.0.1.t29118-RA">
    <property type="protein sequence ID" value="nRc.2.0.1.t29118-RA"/>
    <property type="gene ID" value="nRc.2.0.1.g29118"/>
</dbReference>
<keyword evidence="1" id="KW-1185">Reference proteome</keyword>
<sequence length="116" mass="13272">MTMMTSCKKEFSTIGNSIDAIALHDKIILGENERILGFFGGRDSRPGQNRNWPVISTNQEGFQLCERLELLTKNRPQQLTDQISDTDRSIVRRLASRFLRLQFVRPGPRCHLASLI</sequence>
<reference evidence="2" key="1">
    <citation type="submission" date="2022-11" db="UniProtKB">
        <authorList>
            <consortium name="WormBaseParasite"/>
        </authorList>
    </citation>
    <scope>IDENTIFICATION</scope>
</reference>
<dbReference type="Proteomes" id="UP000887565">
    <property type="component" value="Unplaced"/>
</dbReference>
<dbReference type="AlphaFoldDB" id="A0A915JSN1"/>
<protein>
    <submittedName>
        <fullName evidence="2">Uncharacterized protein</fullName>
    </submittedName>
</protein>